<sequence>MGRRKDSMNKSLISTLHASKIPVERYVIAAFPDEILDLDRSVRTLDLTHNRIVDIPMEISKLINLQRLVLAENLIDRLPVNVGKLQSLKAMILDGNRITSLPDELGQLVRLERLSISGNLLTGLPSTIGSLRNLLLLNVSNNNLKYLPESVGSCFSLEELQANNNNIEDLPSSVCNLTYLKSLVLDNNNVKEIPPNLLKDCKALQNISLHGNPISMDQFQQVNMVQKRPLDAEQIFEVSFKHPKHVGPSNQFVSFPKSVFLEDACQLPKNSEGGRRQVTIEGNENPDVDNFELPGGAGDSKTSIPGNIYVSSWATSNTIEDVQSESPGHVPIIPEYFSPDRPLRTLVRYEDIYSILLEHPPRKLVSVGANYQADIPSLDFSAASSRPEASDAHSDSNSMVRDEEVQKRLMGSCIIPMPQMESTYDNEKVGKGRTDCSCDDMGSVRCVRQHIVEAREELIKSLGHERFTELGFSDMGEQVAEKWSAREEHIFHEFVFNNPSSLDKNFWNNLSVVLPSRTKREIISYYFNVFMIQRRAEQNRNELWNIDSDNDEWQGGDDNEVATLGEDQDSIADSPVCHRNYLVNYDDYPAEEPSDVSGILDFTNRDIGVDSKYDQSEIPQSSGSLAPIQPQESCDEVKMENGDHWFGDPNGVSNGCSQRYITLGEALGDGRRQETR</sequence>
<dbReference type="InterPro" id="IPR001005">
    <property type="entry name" value="SANT/Myb"/>
</dbReference>
<dbReference type="SMART" id="SM00364">
    <property type="entry name" value="LRR_BAC"/>
    <property type="match status" value="4"/>
</dbReference>
<gene>
    <name evidence="5" type="ORF">G2W53_038402</name>
</gene>
<evidence type="ECO:0000313" key="6">
    <source>
        <dbReference type="Proteomes" id="UP000634136"/>
    </source>
</evidence>
<keyword evidence="2" id="KW-0677">Repeat</keyword>
<evidence type="ECO:0000256" key="2">
    <source>
        <dbReference type="ARBA" id="ARBA00022737"/>
    </source>
</evidence>
<keyword evidence="6" id="KW-1185">Reference proteome</keyword>
<dbReference type="InterPro" id="IPR001611">
    <property type="entry name" value="Leu-rich_rpt"/>
</dbReference>
<proteinExistence type="predicted"/>
<name>A0A834W562_9FABA</name>
<accession>A0A834W562</accession>
<dbReference type="PANTHER" id="PTHR46872">
    <property type="entry name" value="DNA BINDING PROTEIN"/>
    <property type="match status" value="1"/>
</dbReference>
<dbReference type="Proteomes" id="UP000634136">
    <property type="component" value="Unassembled WGS sequence"/>
</dbReference>
<dbReference type="PANTHER" id="PTHR46872:SF10">
    <property type="entry name" value="MYB-LIKE DOMAIN-CONTAINING PROTEIN"/>
    <property type="match status" value="1"/>
</dbReference>
<dbReference type="Gene3D" id="3.80.10.10">
    <property type="entry name" value="Ribonuclease Inhibitor"/>
    <property type="match status" value="1"/>
</dbReference>
<dbReference type="EMBL" id="JAAIUW010000012">
    <property type="protein sequence ID" value="KAF7806241.1"/>
    <property type="molecule type" value="Genomic_DNA"/>
</dbReference>
<feature type="compositionally biased region" description="Basic and acidic residues" evidence="3">
    <location>
        <begin position="388"/>
        <end position="402"/>
    </location>
</feature>
<dbReference type="SUPFAM" id="SSF52058">
    <property type="entry name" value="L domain-like"/>
    <property type="match status" value="1"/>
</dbReference>
<dbReference type="PROSITE" id="PS51450">
    <property type="entry name" value="LRR"/>
    <property type="match status" value="2"/>
</dbReference>
<dbReference type="SMART" id="SM00369">
    <property type="entry name" value="LRR_TYP"/>
    <property type="match status" value="5"/>
</dbReference>
<dbReference type="CDD" id="cd00167">
    <property type="entry name" value="SANT"/>
    <property type="match status" value="1"/>
</dbReference>
<dbReference type="InterPro" id="IPR032675">
    <property type="entry name" value="LRR_dom_sf"/>
</dbReference>
<protein>
    <submittedName>
        <fullName evidence="5">AT-rich interactive domain-containing protein 2</fullName>
    </submittedName>
</protein>
<dbReference type="AlphaFoldDB" id="A0A834W562"/>
<dbReference type="OrthoDB" id="676979at2759"/>
<comment type="caution">
    <text evidence="5">The sequence shown here is derived from an EMBL/GenBank/DDBJ whole genome shotgun (WGS) entry which is preliminary data.</text>
</comment>
<dbReference type="InterPro" id="IPR055414">
    <property type="entry name" value="LRR_R13L4/SHOC2-like"/>
</dbReference>
<evidence type="ECO:0000256" key="3">
    <source>
        <dbReference type="SAM" id="MobiDB-lite"/>
    </source>
</evidence>
<dbReference type="InterPro" id="IPR003591">
    <property type="entry name" value="Leu-rich_rpt_typical-subtyp"/>
</dbReference>
<reference evidence="5" key="1">
    <citation type="submission" date="2020-09" db="EMBL/GenBank/DDBJ databases">
        <title>Genome-Enabled Discovery of Anthraquinone Biosynthesis in Senna tora.</title>
        <authorList>
            <person name="Kang S.-H."/>
            <person name="Pandey R.P."/>
            <person name="Lee C.-M."/>
            <person name="Sim J.-S."/>
            <person name="Jeong J.-T."/>
            <person name="Choi B.-S."/>
            <person name="Jung M."/>
            <person name="Ginzburg D."/>
            <person name="Zhao K."/>
            <person name="Won S.Y."/>
            <person name="Oh T.-J."/>
            <person name="Yu Y."/>
            <person name="Kim N.-H."/>
            <person name="Lee O.R."/>
            <person name="Lee T.-H."/>
            <person name="Bashyal P."/>
            <person name="Kim T.-S."/>
            <person name="Lee W.-H."/>
            <person name="Kawkins C."/>
            <person name="Kim C.-K."/>
            <person name="Kim J.S."/>
            <person name="Ahn B.O."/>
            <person name="Rhee S.Y."/>
            <person name="Sohng J.K."/>
        </authorList>
    </citation>
    <scope>NUCLEOTIDE SEQUENCE</scope>
    <source>
        <tissue evidence="5">Leaf</tissue>
    </source>
</reference>
<evidence type="ECO:0000313" key="5">
    <source>
        <dbReference type="EMBL" id="KAF7806241.1"/>
    </source>
</evidence>
<organism evidence="5 6">
    <name type="scientific">Senna tora</name>
    <dbReference type="NCBI Taxonomy" id="362788"/>
    <lineage>
        <taxon>Eukaryota</taxon>
        <taxon>Viridiplantae</taxon>
        <taxon>Streptophyta</taxon>
        <taxon>Embryophyta</taxon>
        <taxon>Tracheophyta</taxon>
        <taxon>Spermatophyta</taxon>
        <taxon>Magnoliopsida</taxon>
        <taxon>eudicotyledons</taxon>
        <taxon>Gunneridae</taxon>
        <taxon>Pentapetalae</taxon>
        <taxon>rosids</taxon>
        <taxon>fabids</taxon>
        <taxon>Fabales</taxon>
        <taxon>Fabaceae</taxon>
        <taxon>Caesalpinioideae</taxon>
        <taxon>Cassia clade</taxon>
        <taxon>Senna</taxon>
    </lineage>
</organism>
<evidence type="ECO:0000259" key="4">
    <source>
        <dbReference type="Pfam" id="PF23598"/>
    </source>
</evidence>
<keyword evidence="1" id="KW-0433">Leucine-rich repeat</keyword>
<feature type="region of interest" description="Disordered" evidence="3">
    <location>
        <begin position="382"/>
        <end position="402"/>
    </location>
</feature>
<dbReference type="Pfam" id="PF23598">
    <property type="entry name" value="LRR_14"/>
    <property type="match status" value="1"/>
</dbReference>
<evidence type="ECO:0000256" key="1">
    <source>
        <dbReference type="ARBA" id="ARBA00022614"/>
    </source>
</evidence>
<feature type="domain" description="Disease resistance R13L4/SHOC-2-like LRR" evidence="4">
    <location>
        <begin position="82"/>
        <end position="162"/>
    </location>
</feature>